<feature type="compositionally biased region" description="Polar residues" evidence="4">
    <location>
        <begin position="1"/>
        <end position="12"/>
    </location>
</feature>
<organism evidence="5 6">
    <name type="scientific">Streptomyces cinereospinus</name>
    <dbReference type="NCBI Taxonomy" id="285561"/>
    <lineage>
        <taxon>Bacteria</taxon>
        <taxon>Bacillati</taxon>
        <taxon>Actinomycetota</taxon>
        <taxon>Actinomycetes</taxon>
        <taxon>Kitasatosporales</taxon>
        <taxon>Streptomycetaceae</taxon>
        <taxon>Streptomyces</taxon>
    </lineage>
</organism>
<dbReference type="PANTHER" id="PTHR12001">
    <property type="entry name" value="GERANYLGERANYL PYROPHOSPHATE SYNTHASE"/>
    <property type="match status" value="1"/>
</dbReference>
<keyword evidence="2" id="KW-0460">Magnesium</keyword>
<keyword evidence="6" id="KW-1185">Reference proteome</keyword>
<feature type="compositionally biased region" description="Low complexity" evidence="4">
    <location>
        <begin position="13"/>
        <end position="29"/>
    </location>
</feature>
<evidence type="ECO:0000256" key="4">
    <source>
        <dbReference type="SAM" id="MobiDB-lite"/>
    </source>
</evidence>
<sequence length="382" mass="38970">MTESVTETTTQSGPGATAPALPAQPLATPSGATRADGGPGPLDGPEAAVILEQARAMVDPELRSAVDALPRAMRRVARYHFGWEHADGTPAAGNAGKAIRPALVLAAAAALGGPRAQAGAVRAAAAVELVHNFTLLHDDVMDRDTTRRHRPTAWTVFGDTDAILAGDALQAVALRLLAEDPHPASAAAAARLAACVVELCEGQQADTALERRGPSEVGLDEVLVMAEAKTGALLGCACALGGLYAGAAAADVEALDAFGREAGLAFQLIDDVIGIWGDPSRTGKPAGADLAARKKSLPVVAALTSGTPAAAELAALYAVPYEGGDLEPTVLAVERAGGRDWAQVQASERMARAMQELSRAIPDPEAAGGLLSLAEFVTRRST</sequence>
<keyword evidence="3 5" id="KW-0808">Transferase</keyword>
<dbReference type="InterPro" id="IPR033749">
    <property type="entry name" value="Polyprenyl_synt_CS"/>
</dbReference>
<keyword evidence="1" id="KW-0479">Metal-binding</keyword>
<dbReference type="Proteomes" id="UP001589709">
    <property type="component" value="Unassembled WGS sequence"/>
</dbReference>
<dbReference type="Pfam" id="PF00348">
    <property type="entry name" value="polyprenyl_synt"/>
    <property type="match status" value="1"/>
</dbReference>
<proteinExistence type="inferred from homology"/>
<evidence type="ECO:0000256" key="3">
    <source>
        <dbReference type="RuleBase" id="RU004466"/>
    </source>
</evidence>
<accession>A0ABV5MV52</accession>
<evidence type="ECO:0000256" key="1">
    <source>
        <dbReference type="ARBA" id="ARBA00022723"/>
    </source>
</evidence>
<evidence type="ECO:0000256" key="2">
    <source>
        <dbReference type="ARBA" id="ARBA00022842"/>
    </source>
</evidence>
<dbReference type="Gene3D" id="1.10.600.10">
    <property type="entry name" value="Farnesyl Diphosphate Synthase"/>
    <property type="match status" value="1"/>
</dbReference>
<comment type="similarity">
    <text evidence="3">Belongs to the FPP/GGPP synthase family.</text>
</comment>
<name>A0ABV5MV52_9ACTN</name>
<feature type="region of interest" description="Disordered" evidence="4">
    <location>
        <begin position="1"/>
        <end position="45"/>
    </location>
</feature>
<comment type="caution">
    <text evidence="5">The sequence shown here is derived from an EMBL/GenBank/DDBJ whole genome shotgun (WGS) entry which is preliminary data.</text>
</comment>
<dbReference type="SUPFAM" id="SSF48576">
    <property type="entry name" value="Terpenoid synthases"/>
    <property type="match status" value="1"/>
</dbReference>
<dbReference type="CDD" id="cd00685">
    <property type="entry name" value="Trans_IPPS_HT"/>
    <property type="match status" value="1"/>
</dbReference>
<dbReference type="InterPro" id="IPR008949">
    <property type="entry name" value="Isoprenoid_synthase_dom_sf"/>
</dbReference>
<dbReference type="SFLD" id="SFLDS00005">
    <property type="entry name" value="Isoprenoid_Synthase_Type_I"/>
    <property type="match status" value="1"/>
</dbReference>
<gene>
    <name evidence="5" type="ORF">ACFF45_03820</name>
</gene>
<protein>
    <submittedName>
        <fullName evidence="5">Family 2 encapsulin nanocompartment cargo protein polyprenyl transferase</fullName>
    </submittedName>
</protein>
<dbReference type="NCBIfam" id="NF041169">
    <property type="entry name" value="f2_encap_cargo4"/>
    <property type="match status" value="1"/>
</dbReference>
<dbReference type="SFLD" id="SFLDG01017">
    <property type="entry name" value="Polyprenyl_Transferase_Like"/>
    <property type="match status" value="1"/>
</dbReference>
<evidence type="ECO:0000313" key="6">
    <source>
        <dbReference type="Proteomes" id="UP001589709"/>
    </source>
</evidence>
<reference evidence="5 6" key="1">
    <citation type="submission" date="2024-09" db="EMBL/GenBank/DDBJ databases">
        <authorList>
            <person name="Sun Q."/>
            <person name="Mori K."/>
        </authorList>
    </citation>
    <scope>NUCLEOTIDE SEQUENCE [LARGE SCALE GENOMIC DNA]</scope>
    <source>
        <strain evidence="5 6">JCM 6917</strain>
    </source>
</reference>
<dbReference type="RefSeq" id="WP_381341833.1">
    <property type="nucleotide sequence ID" value="NZ_JBHMCY010000005.1"/>
</dbReference>
<dbReference type="InterPro" id="IPR000092">
    <property type="entry name" value="Polyprenyl_synt"/>
</dbReference>
<dbReference type="PROSITE" id="PS00723">
    <property type="entry name" value="POLYPRENYL_SYNTHASE_1"/>
    <property type="match status" value="1"/>
</dbReference>
<dbReference type="GO" id="GO:0016740">
    <property type="term" value="F:transferase activity"/>
    <property type="evidence" value="ECO:0007669"/>
    <property type="project" value="UniProtKB-KW"/>
</dbReference>
<dbReference type="EMBL" id="JBHMCY010000005">
    <property type="protein sequence ID" value="MFB9461879.1"/>
    <property type="molecule type" value="Genomic_DNA"/>
</dbReference>
<dbReference type="PANTHER" id="PTHR12001:SF86">
    <property type="entry name" value="GERANYLGERANYL DIPHOSPHATE SYNTHASE"/>
    <property type="match status" value="1"/>
</dbReference>
<evidence type="ECO:0000313" key="5">
    <source>
        <dbReference type="EMBL" id="MFB9461879.1"/>
    </source>
</evidence>